<evidence type="ECO:0000256" key="2">
    <source>
        <dbReference type="ARBA" id="ARBA00022729"/>
    </source>
</evidence>
<dbReference type="PANTHER" id="PTHR42953">
    <property type="entry name" value="HIGH-AFFINITY ZINC UPTAKE SYSTEM PROTEIN ZNUA-RELATED"/>
    <property type="match status" value="1"/>
</dbReference>
<dbReference type="PRINTS" id="PR00690">
    <property type="entry name" value="ADHESNFAMILY"/>
</dbReference>
<dbReference type="PANTHER" id="PTHR42953:SF8">
    <property type="entry name" value="ZINT DOMAIN-CONTAINING PROTEIN"/>
    <property type="match status" value="1"/>
</dbReference>
<feature type="coiled-coil region" evidence="4">
    <location>
        <begin position="179"/>
        <end position="213"/>
    </location>
</feature>
<dbReference type="GO" id="GO:0046872">
    <property type="term" value="F:metal ion binding"/>
    <property type="evidence" value="ECO:0007669"/>
    <property type="project" value="InterPro"/>
</dbReference>
<feature type="region of interest" description="Disordered" evidence="5">
    <location>
        <begin position="119"/>
        <end position="150"/>
    </location>
</feature>
<dbReference type="Pfam" id="PF01297">
    <property type="entry name" value="ZnuA"/>
    <property type="match status" value="1"/>
</dbReference>
<name>A0A8J2VF81_9BACL</name>
<sequence length="323" mass="36210">MKRITYGWMAVLILILAAAAGCSDIQTKNNEKLQVYTSMYPLADFAEKIGGKHVQVTNMVPSGVEPHEFEPKPRDMMQLQNADVFIYNGAGFESWAEKAQSALGEHALTVNSTKSIDLKASESHHREDGHDHGGVNPHDQEDGHDHGGVDPHVWLDPVLAKKQAAAIRDALVKKDPQHRKEYEANYQKLAQRLDTLDQQLKKITKQAKRKEIIVSHAAYGHLAERYDLKQIAISGLSPSQEPTAKDLKRVVEEARKHRVKYIFFETLVHPKVEKSVQEEIGARALTLNPLEGLTKDQESRGEDYFSIMEQNAKNLAIALGVRS</sequence>
<dbReference type="CDD" id="cd01017">
    <property type="entry name" value="AdcA"/>
    <property type="match status" value="1"/>
</dbReference>
<dbReference type="Proteomes" id="UP000625210">
    <property type="component" value="Unassembled WGS sequence"/>
</dbReference>
<proteinExistence type="inferred from homology"/>
<feature type="signal peptide" evidence="6">
    <location>
        <begin position="1"/>
        <end position="20"/>
    </location>
</feature>
<dbReference type="EMBL" id="BMHQ01000001">
    <property type="protein sequence ID" value="GGE06316.1"/>
    <property type="molecule type" value="Genomic_DNA"/>
</dbReference>
<evidence type="ECO:0000313" key="7">
    <source>
        <dbReference type="EMBL" id="GGE06316.1"/>
    </source>
</evidence>
<dbReference type="PRINTS" id="PR00691">
    <property type="entry name" value="ADHESINB"/>
</dbReference>
<evidence type="ECO:0000313" key="8">
    <source>
        <dbReference type="Proteomes" id="UP000625210"/>
    </source>
</evidence>
<organism evidence="7 8">
    <name type="scientific">Marinithermofilum abyssi</name>
    <dbReference type="NCBI Taxonomy" id="1571185"/>
    <lineage>
        <taxon>Bacteria</taxon>
        <taxon>Bacillati</taxon>
        <taxon>Bacillota</taxon>
        <taxon>Bacilli</taxon>
        <taxon>Bacillales</taxon>
        <taxon>Thermoactinomycetaceae</taxon>
        <taxon>Marinithermofilum</taxon>
    </lineage>
</organism>
<evidence type="ECO:0000256" key="6">
    <source>
        <dbReference type="SAM" id="SignalP"/>
    </source>
</evidence>
<keyword evidence="4" id="KW-0175">Coiled coil</keyword>
<dbReference type="InterPro" id="IPR006127">
    <property type="entry name" value="ZnuA-like"/>
</dbReference>
<dbReference type="PROSITE" id="PS51257">
    <property type="entry name" value="PROKAR_LIPOPROTEIN"/>
    <property type="match status" value="1"/>
</dbReference>
<gene>
    <name evidence="7" type="ORF">GCM10011571_04290</name>
</gene>
<dbReference type="InterPro" id="IPR050492">
    <property type="entry name" value="Bact_metal-bind_prot9"/>
</dbReference>
<evidence type="ECO:0000256" key="1">
    <source>
        <dbReference type="ARBA" id="ARBA00022448"/>
    </source>
</evidence>
<reference evidence="7" key="2">
    <citation type="submission" date="2020-09" db="EMBL/GenBank/DDBJ databases">
        <authorList>
            <person name="Sun Q."/>
            <person name="Zhou Y."/>
        </authorList>
    </citation>
    <scope>NUCLEOTIDE SEQUENCE</scope>
    <source>
        <strain evidence="7">CGMCC 1.15179</strain>
    </source>
</reference>
<dbReference type="InterPro" id="IPR006128">
    <property type="entry name" value="Lipoprotein_PsaA-like"/>
</dbReference>
<evidence type="ECO:0000256" key="5">
    <source>
        <dbReference type="SAM" id="MobiDB-lite"/>
    </source>
</evidence>
<dbReference type="InterPro" id="IPR006129">
    <property type="entry name" value="AdhesinB"/>
</dbReference>
<protein>
    <submittedName>
        <fullName evidence="7">ABC transporter substrate-binding protein</fullName>
    </submittedName>
</protein>
<feature type="chain" id="PRO_5039394870" evidence="6">
    <location>
        <begin position="21"/>
        <end position="323"/>
    </location>
</feature>
<keyword evidence="1 3" id="KW-0813">Transport</keyword>
<dbReference type="RefSeq" id="WP_188646262.1">
    <property type="nucleotide sequence ID" value="NZ_BMHQ01000001.1"/>
</dbReference>
<accession>A0A8J2VF81</accession>
<keyword evidence="2 6" id="KW-0732">Signal</keyword>
<dbReference type="SUPFAM" id="SSF53807">
    <property type="entry name" value="Helical backbone' metal receptor"/>
    <property type="match status" value="1"/>
</dbReference>
<dbReference type="AlphaFoldDB" id="A0A8J2VF81"/>
<feature type="compositionally biased region" description="Basic and acidic residues" evidence="5">
    <location>
        <begin position="119"/>
        <end position="149"/>
    </location>
</feature>
<evidence type="ECO:0000256" key="3">
    <source>
        <dbReference type="RuleBase" id="RU003512"/>
    </source>
</evidence>
<evidence type="ECO:0000256" key="4">
    <source>
        <dbReference type="SAM" id="Coils"/>
    </source>
</evidence>
<dbReference type="GO" id="GO:0030001">
    <property type="term" value="P:metal ion transport"/>
    <property type="evidence" value="ECO:0007669"/>
    <property type="project" value="InterPro"/>
</dbReference>
<dbReference type="GO" id="GO:0007155">
    <property type="term" value="P:cell adhesion"/>
    <property type="evidence" value="ECO:0007669"/>
    <property type="project" value="InterPro"/>
</dbReference>
<comment type="similarity">
    <text evidence="3">Belongs to the bacterial solute-binding protein 9 family.</text>
</comment>
<keyword evidence="8" id="KW-1185">Reference proteome</keyword>
<comment type="caution">
    <text evidence="7">The sequence shown here is derived from an EMBL/GenBank/DDBJ whole genome shotgun (WGS) entry which is preliminary data.</text>
</comment>
<reference evidence="7" key="1">
    <citation type="journal article" date="2014" name="Int. J. Syst. Evol. Microbiol.">
        <title>Complete genome sequence of Corynebacterium casei LMG S-19264T (=DSM 44701T), isolated from a smear-ripened cheese.</title>
        <authorList>
            <consortium name="US DOE Joint Genome Institute (JGI-PGF)"/>
            <person name="Walter F."/>
            <person name="Albersmeier A."/>
            <person name="Kalinowski J."/>
            <person name="Ruckert C."/>
        </authorList>
    </citation>
    <scope>NUCLEOTIDE SEQUENCE</scope>
    <source>
        <strain evidence="7">CGMCC 1.15179</strain>
    </source>
</reference>
<dbReference type="Gene3D" id="3.40.50.1980">
    <property type="entry name" value="Nitrogenase molybdenum iron protein domain"/>
    <property type="match status" value="2"/>
</dbReference>